<dbReference type="RefSeq" id="WP_158248072.1">
    <property type="nucleotide sequence ID" value="NZ_BMIV01000013.1"/>
</dbReference>
<feature type="compositionally biased region" description="Basic and acidic residues" evidence="1">
    <location>
        <begin position="16"/>
        <end position="32"/>
    </location>
</feature>
<reference evidence="3" key="1">
    <citation type="journal article" date="2019" name="Int. J. Syst. Evol. Microbiol.">
        <title>The Global Catalogue of Microorganisms (GCM) 10K type strain sequencing project: providing services to taxonomists for standard genome sequencing and annotation.</title>
        <authorList>
            <consortium name="The Broad Institute Genomics Platform"/>
            <consortium name="The Broad Institute Genome Sequencing Center for Infectious Disease"/>
            <person name="Wu L."/>
            <person name="Ma J."/>
        </authorList>
    </citation>
    <scope>NUCLEOTIDE SEQUENCE [LARGE SCALE GENOMIC DNA]</scope>
    <source>
        <strain evidence="3">CGMCC 1.15419</strain>
    </source>
</reference>
<sequence length="53" mass="5868">MTRERPKQPNPATDPPRQHGQGDHEGVPHSPEEFDVMNPAKTGKTPGNPQENQ</sequence>
<dbReference type="EMBL" id="BMIV01000013">
    <property type="protein sequence ID" value="GGF75904.1"/>
    <property type="molecule type" value="Genomic_DNA"/>
</dbReference>
<keyword evidence="3" id="KW-1185">Reference proteome</keyword>
<accession>A0ABQ1VLJ3</accession>
<evidence type="ECO:0000256" key="1">
    <source>
        <dbReference type="SAM" id="MobiDB-lite"/>
    </source>
</evidence>
<comment type="caution">
    <text evidence="2">The sequence shown here is derived from an EMBL/GenBank/DDBJ whole genome shotgun (WGS) entry which is preliminary data.</text>
</comment>
<evidence type="ECO:0000313" key="2">
    <source>
        <dbReference type="EMBL" id="GGF75904.1"/>
    </source>
</evidence>
<protein>
    <submittedName>
        <fullName evidence="2">Uncharacterized protein</fullName>
    </submittedName>
</protein>
<feature type="region of interest" description="Disordered" evidence="1">
    <location>
        <begin position="1"/>
        <end position="53"/>
    </location>
</feature>
<gene>
    <name evidence="2" type="ORF">GCM10011402_30790</name>
</gene>
<organism evidence="2 3">
    <name type="scientific">Paracoccus acridae</name>
    <dbReference type="NCBI Taxonomy" id="1795310"/>
    <lineage>
        <taxon>Bacteria</taxon>
        <taxon>Pseudomonadati</taxon>
        <taxon>Pseudomonadota</taxon>
        <taxon>Alphaproteobacteria</taxon>
        <taxon>Rhodobacterales</taxon>
        <taxon>Paracoccaceae</taxon>
        <taxon>Paracoccus</taxon>
    </lineage>
</organism>
<proteinExistence type="predicted"/>
<name>A0ABQ1VLJ3_9RHOB</name>
<dbReference type="Proteomes" id="UP000640509">
    <property type="component" value="Unassembled WGS sequence"/>
</dbReference>
<evidence type="ECO:0000313" key="3">
    <source>
        <dbReference type="Proteomes" id="UP000640509"/>
    </source>
</evidence>